<dbReference type="EMBL" id="JACBKZ010000011">
    <property type="protein sequence ID" value="KAF5939093.1"/>
    <property type="molecule type" value="Genomic_DNA"/>
</dbReference>
<comment type="caution">
    <text evidence="2">The sequence shown here is derived from an EMBL/GenBank/DDBJ whole genome shotgun (WGS) entry which is preliminary data.</text>
</comment>
<dbReference type="PANTHER" id="PTHR34539">
    <property type="entry name" value="T6J4.11 PROTEIN"/>
    <property type="match status" value="1"/>
</dbReference>
<proteinExistence type="predicted"/>
<dbReference type="Proteomes" id="UP000593564">
    <property type="component" value="Unassembled WGS sequence"/>
</dbReference>
<keyword evidence="3" id="KW-1185">Reference proteome</keyword>
<gene>
    <name evidence="2" type="ORF">HYC85_023352</name>
</gene>
<reference evidence="2 3" key="2">
    <citation type="submission" date="2020-07" db="EMBL/GenBank/DDBJ databases">
        <title>Genome assembly of wild tea tree DASZ reveals pedigree and selection history of tea varieties.</title>
        <authorList>
            <person name="Zhang W."/>
        </authorList>
    </citation>
    <scope>NUCLEOTIDE SEQUENCE [LARGE SCALE GENOMIC DNA]</scope>
    <source>
        <strain evidence="3">cv. G240</strain>
        <tissue evidence="2">Leaf</tissue>
    </source>
</reference>
<sequence>MAETPLKRQREETHVVEDEIEQQDPKRQKSFTHILSLLEEEEDHEPNQDFSSILSTLQQELSCSDSDPFSLPGSETDPDKDNPVPSHGEDDEDERERVMRHLFEASDDELGIPHRMDGGAGDYGQVTDGGDAFGLWELEDEAANYYTLLQSELFM</sequence>
<evidence type="ECO:0000256" key="1">
    <source>
        <dbReference type="SAM" id="MobiDB-lite"/>
    </source>
</evidence>
<dbReference type="AlphaFoldDB" id="A0A7J7GEA8"/>
<organism evidence="2 3">
    <name type="scientific">Camellia sinensis</name>
    <name type="common">Tea plant</name>
    <name type="synonym">Thea sinensis</name>
    <dbReference type="NCBI Taxonomy" id="4442"/>
    <lineage>
        <taxon>Eukaryota</taxon>
        <taxon>Viridiplantae</taxon>
        <taxon>Streptophyta</taxon>
        <taxon>Embryophyta</taxon>
        <taxon>Tracheophyta</taxon>
        <taxon>Spermatophyta</taxon>
        <taxon>Magnoliopsida</taxon>
        <taxon>eudicotyledons</taxon>
        <taxon>Gunneridae</taxon>
        <taxon>Pentapetalae</taxon>
        <taxon>asterids</taxon>
        <taxon>Ericales</taxon>
        <taxon>Theaceae</taxon>
        <taxon>Camellia</taxon>
    </lineage>
</organism>
<feature type="compositionally biased region" description="Polar residues" evidence="1">
    <location>
        <begin position="48"/>
        <end position="67"/>
    </location>
</feature>
<accession>A0A7J7GEA8</accession>
<reference evidence="3" key="1">
    <citation type="journal article" date="2020" name="Nat. Commun.">
        <title>Genome assembly of wild tea tree DASZ reveals pedigree and selection history of tea varieties.</title>
        <authorList>
            <person name="Zhang W."/>
            <person name="Zhang Y."/>
            <person name="Qiu H."/>
            <person name="Guo Y."/>
            <person name="Wan H."/>
            <person name="Zhang X."/>
            <person name="Scossa F."/>
            <person name="Alseekh S."/>
            <person name="Zhang Q."/>
            <person name="Wang P."/>
            <person name="Xu L."/>
            <person name="Schmidt M.H."/>
            <person name="Jia X."/>
            <person name="Li D."/>
            <person name="Zhu A."/>
            <person name="Guo F."/>
            <person name="Chen W."/>
            <person name="Ni D."/>
            <person name="Usadel B."/>
            <person name="Fernie A.R."/>
            <person name="Wen W."/>
        </authorList>
    </citation>
    <scope>NUCLEOTIDE SEQUENCE [LARGE SCALE GENOMIC DNA]</scope>
    <source>
        <strain evidence="3">cv. G240</strain>
    </source>
</reference>
<evidence type="ECO:0000313" key="2">
    <source>
        <dbReference type="EMBL" id="KAF5939093.1"/>
    </source>
</evidence>
<feature type="region of interest" description="Disordered" evidence="1">
    <location>
        <begin position="1"/>
        <end position="98"/>
    </location>
</feature>
<evidence type="ECO:0000313" key="3">
    <source>
        <dbReference type="Proteomes" id="UP000593564"/>
    </source>
</evidence>
<name>A0A7J7GEA8_CAMSI</name>
<dbReference type="PANTHER" id="PTHR34539:SF3">
    <property type="entry name" value="NAC DOMAIN-CONTAINING PROTEIN"/>
    <property type="match status" value="1"/>
</dbReference>
<feature type="compositionally biased region" description="Basic and acidic residues" evidence="1">
    <location>
        <begin position="1"/>
        <end position="27"/>
    </location>
</feature>
<protein>
    <submittedName>
        <fullName evidence="2">Uncharacterized protein</fullName>
    </submittedName>
</protein>